<evidence type="ECO:0000313" key="10">
    <source>
        <dbReference type="EMBL" id="HCS93464.1"/>
    </source>
</evidence>
<dbReference type="PANTHER" id="PTHR33398:SF1">
    <property type="entry name" value="SMALL RIBOSOMAL SUBUNIT PROTEIN BS20C"/>
    <property type="match status" value="1"/>
</dbReference>
<dbReference type="GO" id="GO:0070181">
    <property type="term" value="F:small ribosomal subunit rRNA binding"/>
    <property type="evidence" value="ECO:0007669"/>
    <property type="project" value="TreeGrafter"/>
</dbReference>
<dbReference type="RefSeq" id="WP_022796006.1">
    <property type="nucleotide sequence ID" value="NZ_JBQDSL010000004.1"/>
</dbReference>
<dbReference type="Pfam" id="PF01649">
    <property type="entry name" value="Ribosomal_S20p"/>
    <property type="match status" value="1"/>
</dbReference>
<feature type="region of interest" description="Disordered" evidence="9">
    <location>
        <begin position="1"/>
        <end position="23"/>
    </location>
</feature>
<dbReference type="NCBIfam" id="TIGR00029">
    <property type="entry name" value="S20"/>
    <property type="match status" value="1"/>
</dbReference>
<proteinExistence type="inferred from homology"/>
<comment type="caution">
    <text evidence="10">The sequence shown here is derived from an EMBL/GenBank/DDBJ whole genome shotgun (WGS) entry which is preliminary data.</text>
</comment>
<dbReference type="STRING" id="1121105.GCA_000421665_00723"/>
<dbReference type="Proteomes" id="UP000262195">
    <property type="component" value="Unassembled WGS sequence"/>
</dbReference>
<evidence type="ECO:0000256" key="7">
    <source>
        <dbReference type="ARBA" id="ARBA00035136"/>
    </source>
</evidence>
<keyword evidence="3 8" id="KW-0699">rRNA-binding</keyword>
<dbReference type="InterPro" id="IPR036510">
    <property type="entry name" value="Ribosomal_bS20_sf"/>
</dbReference>
<dbReference type="GO" id="GO:0003735">
    <property type="term" value="F:structural constituent of ribosome"/>
    <property type="evidence" value="ECO:0007669"/>
    <property type="project" value="InterPro"/>
</dbReference>
<sequence>MPNIASAIKRVKTNGKSNLRNNAQKSALRNSVKRFETAVANGEENTVELLKEAQKAIDSAASKGLIHKNKANRDKARLASKLK</sequence>
<dbReference type="GO" id="GO:0005829">
    <property type="term" value="C:cytosol"/>
    <property type="evidence" value="ECO:0007669"/>
    <property type="project" value="TreeGrafter"/>
</dbReference>
<evidence type="ECO:0000256" key="4">
    <source>
        <dbReference type="ARBA" id="ARBA00022884"/>
    </source>
</evidence>
<name>A0A3D4S3Q3_9ENTE</name>
<dbReference type="PANTHER" id="PTHR33398">
    <property type="entry name" value="30S RIBOSOMAL PROTEIN S20"/>
    <property type="match status" value="1"/>
</dbReference>
<evidence type="ECO:0000256" key="2">
    <source>
        <dbReference type="ARBA" id="ARBA00007634"/>
    </source>
</evidence>
<dbReference type="GO" id="GO:0015935">
    <property type="term" value="C:small ribosomal subunit"/>
    <property type="evidence" value="ECO:0007669"/>
    <property type="project" value="TreeGrafter"/>
</dbReference>
<evidence type="ECO:0000256" key="1">
    <source>
        <dbReference type="ARBA" id="ARBA00003134"/>
    </source>
</evidence>
<keyword evidence="5 8" id="KW-0689">Ribosomal protein</keyword>
<dbReference type="SUPFAM" id="SSF46992">
    <property type="entry name" value="Ribosomal protein S20"/>
    <property type="match status" value="1"/>
</dbReference>
<gene>
    <name evidence="8" type="primary">rpsT</name>
    <name evidence="10" type="ORF">DIW15_01995</name>
</gene>
<keyword evidence="6 8" id="KW-0687">Ribonucleoprotein</keyword>
<dbReference type="GO" id="GO:0006412">
    <property type="term" value="P:translation"/>
    <property type="evidence" value="ECO:0007669"/>
    <property type="project" value="UniProtKB-UniRule"/>
</dbReference>
<dbReference type="Gene3D" id="1.20.58.110">
    <property type="entry name" value="Ribosomal protein S20"/>
    <property type="match status" value="1"/>
</dbReference>
<evidence type="ECO:0000313" key="11">
    <source>
        <dbReference type="Proteomes" id="UP000262195"/>
    </source>
</evidence>
<protein>
    <recommendedName>
        <fullName evidence="7 8">Small ribosomal subunit protein bS20</fullName>
    </recommendedName>
</protein>
<evidence type="ECO:0000256" key="9">
    <source>
        <dbReference type="SAM" id="MobiDB-lite"/>
    </source>
</evidence>
<dbReference type="FunFam" id="1.20.58.110:FF:000001">
    <property type="entry name" value="30S ribosomal protein S20"/>
    <property type="match status" value="1"/>
</dbReference>
<organism evidence="10 11">
    <name type="scientific">Bavariicoccus seileri</name>
    <dbReference type="NCBI Taxonomy" id="549685"/>
    <lineage>
        <taxon>Bacteria</taxon>
        <taxon>Bacillati</taxon>
        <taxon>Bacillota</taxon>
        <taxon>Bacilli</taxon>
        <taxon>Lactobacillales</taxon>
        <taxon>Enterococcaceae</taxon>
        <taxon>Bavariicoccus</taxon>
    </lineage>
</organism>
<dbReference type="EMBL" id="DQHO01000014">
    <property type="protein sequence ID" value="HCS93464.1"/>
    <property type="molecule type" value="Genomic_DNA"/>
</dbReference>
<evidence type="ECO:0000256" key="5">
    <source>
        <dbReference type="ARBA" id="ARBA00022980"/>
    </source>
</evidence>
<dbReference type="InterPro" id="IPR002583">
    <property type="entry name" value="Ribosomal_bS20"/>
</dbReference>
<evidence type="ECO:0000256" key="3">
    <source>
        <dbReference type="ARBA" id="ARBA00022730"/>
    </source>
</evidence>
<feature type="compositionally biased region" description="Polar residues" evidence="9">
    <location>
        <begin position="14"/>
        <end position="23"/>
    </location>
</feature>
<dbReference type="HAMAP" id="MF_00500">
    <property type="entry name" value="Ribosomal_bS20"/>
    <property type="match status" value="1"/>
</dbReference>
<evidence type="ECO:0000256" key="6">
    <source>
        <dbReference type="ARBA" id="ARBA00023274"/>
    </source>
</evidence>
<comment type="function">
    <text evidence="1 8">Binds directly to 16S ribosomal RNA.</text>
</comment>
<reference evidence="10 11" key="1">
    <citation type="journal article" date="2018" name="Nat. Biotechnol.">
        <title>A standardized bacterial taxonomy based on genome phylogeny substantially revises the tree of life.</title>
        <authorList>
            <person name="Parks D.H."/>
            <person name="Chuvochina M."/>
            <person name="Waite D.W."/>
            <person name="Rinke C."/>
            <person name="Skarshewski A."/>
            <person name="Chaumeil P.A."/>
            <person name="Hugenholtz P."/>
        </authorList>
    </citation>
    <scope>NUCLEOTIDE SEQUENCE [LARGE SCALE GENOMIC DNA]</scope>
    <source>
        <strain evidence="10">UBA11306</strain>
    </source>
</reference>
<evidence type="ECO:0000256" key="8">
    <source>
        <dbReference type="HAMAP-Rule" id="MF_00500"/>
    </source>
</evidence>
<keyword evidence="4 8" id="KW-0694">RNA-binding</keyword>
<dbReference type="AlphaFoldDB" id="A0A3D4S3Q3"/>
<comment type="similarity">
    <text evidence="2 8">Belongs to the bacterial ribosomal protein bS20 family.</text>
</comment>
<accession>A0A3D4S3Q3</accession>